<comment type="caution">
    <text evidence="1">The sequence shown here is derived from an EMBL/GenBank/DDBJ whole genome shotgun (WGS) entry which is preliminary data.</text>
</comment>
<evidence type="ECO:0000313" key="1">
    <source>
        <dbReference type="EMBL" id="GFP32979.1"/>
    </source>
</evidence>
<proteinExistence type="predicted"/>
<dbReference type="AlphaFoldDB" id="A0A6V8PK44"/>
<evidence type="ECO:0000313" key="2">
    <source>
        <dbReference type="Proteomes" id="UP000568877"/>
    </source>
</evidence>
<dbReference type="EMBL" id="BLSA01000221">
    <property type="protein sequence ID" value="GFP32979.1"/>
    <property type="molecule type" value="Genomic_DNA"/>
</dbReference>
<organism evidence="1 2">
    <name type="scientific">Candidatus Hakubella thermalkaliphila</name>
    <dbReference type="NCBI Taxonomy" id="2754717"/>
    <lineage>
        <taxon>Bacteria</taxon>
        <taxon>Bacillati</taxon>
        <taxon>Actinomycetota</taxon>
        <taxon>Actinomycetota incertae sedis</taxon>
        <taxon>Candidatus Hakubellales</taxon>
        <taxon>Candidatus Hakubellaceae</taxon>
        <taxon>Candidatus Hakubella</taxon>
    </lineage>
</organism>
<feature type="non-terminal residue" evidence="1">
    <location>
        <position position="1"/>
    </location>
</feature>
<dbReference type="Proteomes" id="UP000568877">
    <property type="component" value="Unassembled WGS sequence"/>
</dbReference>
<reference evidence="1 2" key="1">
    <citation type="journal article" date="2020" name="Front. Microbiol.">
        <title>Single-cell genomics of novel Actinobacteria with the Wood-Ljungdahl pathway discovered in a serpentinizing system.</title>
        <authorList>
            <person name="Merino N."/>
            <person name="Kawai M."/>
            <person name="Boyd E.S."/>
            <person name="Colman D.R."/>
            <person name="McGlynn S.E."/>
            <person name="Nealson K.H."/>
            <person name="Kurokawa K."/>
            <person name="Hongoh Y."/>
        </authorList>
    </citation>
    <scope>NUCLEOTIDE SEQUENCE [LARGE SCALE GENOMIC DNA]</scope>
    <source>
        <strain evidence="1 2">S42</strain>
    </source>
</reference>
<accession>A0A6V8PK44</accession>
<protein>
    <submittedName>
        <fullName evidence="1">Uncharacterized protein</fullName>
    </submittedName>
</protein>
<sequence length="24" mass="2748">IKNLNPLVTSGEIKEIYFTDLLVQ</sequence>
<name>A0A6V8PK44_9ACTN</name>
<gene>
    <name evidence="1" type="ORF">HKBW3S42_01290</name>
</gene>